<dbReference type="EMBL" id="VSRR010011433">
    <property type="protein sequence ID" value="MPC53175.1"/>
    <property type="molecule type" value="Genomic_DNA"/>
</dbReference>
<protein>
    <submittedName>
        <fullName evidence="1">Uncharacterized protein</fullName>
    </submittedName>
</protein>
<keyword evidence="2" id="KW-1185">Reference proteome</keyword>
<proteinExistence type="predicted"/>
<evidence type="ECO:0000313" key="2">
    <source>
        <dbReference type="Proteomes" id="UP000324222"/>
    </source>
</evidence>
<dbReference type="AlphaFoldDB" id="A0A5B7G6X5"/>
<comment type="caution">
    <text evidence="1">The sequence shown here is derived from an EMBL/GenBank/DDBJ whole genome shotgun (WGS) entry which is preliminary data.</text>
</comment>
<dbReference type="Proteomes" id="UP000324222">
    <property type="component" value="Unassembled WGS sequence"/>
</dbReference>
<reference evidence="1 2" key="1">
    <citation type="submission" date="2019-05" db="EMBL/GenBank/DDBJ databases">
        <title>Another draft genome of Portunus trituberculatus and its Hox gene families provides insights of decapod evolution.</title>
        <authorList>
            <person name="Jeong J.-H."/>
            <person name="Song I."/>
            <person name="Kim S."/>
            <person name="Choi T."/>
            <person name="Kim D."/>
            <person name="Ryu S."/>
            <person name="Kim W."/>
        </authorList>
    </citation>
    <scope>NUCLEOTIDE SEQUENCE [LARGE SCALE GENOMIC DNA]</scope>
    <source>
        <tissue evidence="1">Muscle</tissue>
    </source>
</reference>
<organism evidence="1 2">
    <name type="scientific">Portunus trituberculatus</name>
    <name type="common">Swimming crab</name>
    <name type="synonym">Neptunus trituberculatus</name>
    <dbReference type="NCBI Taxonomy" id="210409"/>
    <lineage>
        <taxon>Eukaryota</taxon>
        <taxon>Metazoa</taxon>
        <taxon>Ecdysozoa</taxon>
        <taxon>Arthropoda</taxon>
        <taxon>Crustacea</taxon>
        <taxon>Multicrustacea</taxon>
        <taxon>Malacostraca</taxon>
        <taxon>Eumalacostraca</taxon>
        <taxon>Eucarida</taxon>
        <taxon>Decapoda</taxon>
        <taxon>Pleocyemata</taxon>
        <taxon>Brachyura</taxon>
        <taxon>Eubrachyura</taxon>
        <taxon>Portunoidea</taxon>
        <taxon>Portunidae</taxon>
        <taxon>Portuninae</taxon>
        <taxon>Portunus</taxon>
    </lineage>
</organism>
<evidence type="ECO:0000313" key="1">
    <source>
        <dbReference type="EMBL" id="MPC53175.1"/>
    </source>
</evidence>
<name>A0A5B7G6X5_PORTR</name>
<accession>A0A5B7G6X5</accession>
<sequence>MLSEWPGTVKIKVTISIHLYLTDLKSSSLVTILHELWIVTILEDRGRRTIPSDRPGRFFFLADSSSTTDSPTET</sequence>
<gene>
    <name evidence="1" type="ORF">E2C01_047062</name>
</gene>